<protein>
    <submittedName>
        <fullName evidence="1">Uncharacterized protein</fullName>
    </submittedName>
</protein>
<evidence type="ECO:0000313" key="2">
    <source>
        <dbReference type="Proteomes" id="UP000311919"/>
    </source>
</evidence>
<proteinExistence type="predicted"/>
<sequence>MADFRGTCTALETDNKIEIPMSEFNNNEESIKTSLFSGAAWYIPSERRWETYDQHFELPRLANRDAIDFQSEKDFISFLKKRDTPNYKKITAYYPSVLPVKLNNGLQMLSSQLKSNSYYEKKPSVMWEGTDYYGYYQEILDEMKTANCRKLISPHVIGSSYFKHQK</sequence>
<reference evidence="1 2" key="1">
    <citation type="submission" date="2019-03" db="EMBL/GenBank/DDBJ databases">
        <title>An improved genome assembly of the fluke Schistosoma japonicum.</title>
        <authorList>
            <person name="Hu W."/>
            <person name="Luo F."/>
            <person name="Yin M."/>
            <person name="Mo X."/>
            <person name="Sun C."/>
            <person name="Wu Q."/>
            <person name="Zhu B."/>
            <person name="Xiang M."/>
            <person name="Wang J."/>
            <person name="Wang Y."/>
            <person name="Zhang T."/>
            <person name="Xu B."/>
            <person name="Zheng H."/>
            <person name="Feng Z."/>
        </authorList>
    </citation>
    <scope>NUCLEOTIDE SEQUENCE [LARGE SCALE GENOMIC DNA]</scope>
    <source>
        <strain evidence="1">HuSjv2</strain>
        <tissue evidence="1">Worms</tissue>
    </source>
</reference>
<evidence type="ECO:0000313" key="1">
    <source>
        <dbReference type="EMBL" id="TNN11847.1"/>
    </source>
</evidence>
<accession>A0A4Z2D5T7</accession>
<dbReference type="EMBL" id="SKCS01000282">
    <property type="protein sequence ID" value="TNN11846.1"/>
    <property type="molecule type" value="Genomic_DNA"/>
</dbReference>
<name>A0A4Z2D5T7_SCHJA</name>
<dbReference type="AlphaFoldDB" id="A0A4Z2D5T7"/>
<comment type="caution">
    <text evidence="1">The sequence shown here is derived from an EMBL/GenBank/DDBJ whole genome shotgun (WGS) entry which is preliminary data.</text>
</comment>
<dbReference type="OrthoDB" id="6038751at2759"/>
<dbReference type="Proteomes" id="UP000311919">
    <property type="component" value="Unassembled WGS sequence"/>
</dbReference>
<keyword evidence="2" id="KW-1185">Reference proteome</keyword>
<dbReference type="EMBL" id="SKCS01000282">
    <property type="protein sequence ID" value="TNN11847.1"/>
    <property type="molecule type" value="Genomic_DNA"/>
</dbReference>
<organism evidence="1 2">
    <name type="scientific">Schistosoma japonicum</name>
    <name type="common">Blood fluke</name>
    <dbReference type="NCBI Taxonomy" id="6182"/>
    <lineage>
        <taxon>Eukaryota</taxon>
        <taxon>Metazoa</taxon>
        <taxon>Spiralia</taxon>
        <taxon>Lophotrochozoa</taxon>
        <taxon>Platyhelminthes</taxon>
        <taxon>Trematoda</taxon>
        <taxon>Digenea</taxon>
        <taxon>Strigeidida</taxon>
        <taxon>Schistosomatoidea</taxon>
        <taxon>Schistosomatidae</taxon>
        <taxon>Schistosoma</taxon>
    </lineage>
</organism>
<gene>
    <name evidence="1" type="ORF">EWB00_004324</name>
</gene>